<dbReference type="SUPFAM" id="SSF52540">
    <property type="entry name" value="P-loop containing nucleoside triphosphate hydrolases"/>
    <property type="match status" value="2"/>
</dbReference>
<feature type="transmembrane region" description="Helical" evidence="14">
    <location>
        <begin position="134"/>
        <end position="158"/>
    </location>
</feature>
<proteinExistence type="inferred from homology"/>
<comment type="caution">
    <text evidence="17">The sequence shown here is derived from an EMBL/GenBank/DDBJ whole genome shotgun (WGS) entry which is preliminary data.</text>
</comment>
<feature type="domain" description="ABC transporter" evidence="15">
    <location>
        <begin position="411"/>
        <end position="647"/>
    </location>
</feature>
<evidence type="ECO:0000256" key="13">
    <source>
        <dbReference type="SAM" id="MobiDB-lite"/>
    </source>
</evidence>
<feature type="transmembrane region" description="Helical" evidence="14">
    <location>
        <begin position="1011"/>
        <end position="1030"/>
    </location>
</feature>
<feature type="transmembrane region" description="Helical" evidence="14">
    <location>
        <begin position="979"/>
        <end position="999"/>
    </location>
</feature>
<keyword evidence="9" id="KW-1278">Translocase</keyword>
<gene>
    <name evidence="17" type="ORF">DNTS_024870</name>
</gene>
<evidence type="ECO:0000256" key="4">
    <source>
        <dbReference type="ARBA" id="ARBA00022475"/>
    </source>
</evidence>
<dbReference type="CDD" id="cd03249">
    <property type="entry name" value="ABC_MTABC3_MDL1_MDL2"/>
    <property type="match status" value="2"/>
</dbReference>
<keyword evidence="5 14" id="KW-0812">Transmembrane</keyword>
<evidence type="ECO:0000256" key="2">
    <source>
        <dbReference type="ARBA" id="ARBA00007577"/>
    </source>
</evidence>
<dbReference type="FunFam" id="1.20.1560.10:FF:000046">
    <property type="entry name" value="ATP-binding cassette subfamily B member 11"/>
    <property type="match status" value="1"/>
</dbReference>
<feature type="transmembrane region" description="Helical" evidence="14">
    <location>
        <begin position="209"/>
        <end position="229"/>
    </location>
</feature>
<reference evidence="17 18" key="1">
    <citation type="journal article" date="2019" name="Sci. Data">
        <title>Hybrid genome assembly and annotation of Danionella translucida.</title>
        <authorList>
            <person name="Kadobianskyi M."/>
            <person name="Schulze L."/>
            <person name="Schuelke M."/>
            <person name="Judkewitz B."/>
        </authorList>
    </citation>
    <scope>NUCLEOTIDE SEQUENCE [LARGE SCALE GENOMIC DNA]</scope>
    <source>
        <strain evidence="17 18">Bolton</strain>
    </source>
</reference>
<dbReference type="OrthoDB" id="6500128at2759"/>
<keyword evidence="4" id="KW-1003">Cell membrane</keyword>
<dbReference type="GO" id="GO:0005743">
    <property type="term" value="C:mitochondrial inner membrane"/>
    <property type="evidence" value="ECO:0007669"/>
    <property type="project" value="TreeGrafter"/>
</dbReference>
<feature type="transmembrane region" description="Helical" evidence="14">
    <location>
        <begin position="901"/>
        <end position="921"/>
    </location>
</feature>
<dbReference type="InterPro" id="IPR039421">
    <property type="entry name" value="Type_1_exporter"/>
</dbReference>
<dbReference type="PROSITE" id="PS50893">
    <property type="entry name" value="ABC_TRANSPORTER_2"/>
    <property type="match status" value="2"/>
</dbReference>
<dbReference type="EMBL" id="SRMA01025597">
    <property type="protein sequence ID" value="TRY92802.1"/>
    <property type="molecule type" value="Genomic_DNA"/>
</dbReference>
<keyword evidence="11 14" id="KW-0472">Membrane</keyword>
<dbReference type="InterPro" id="IPR011527">
    <property type="entry name" value="ABC1_TM_dom"/>
</dbReference>
<evidence type="ECO:0008006" key="19">
    <source>
        <dbReference type="Google" id="ProtNLM"/>
    </source>
</evidence>
<evidence type="ECO:0000313" key="17">
    <source>
        <dbReference type="EMBL" id="TRY92801.1"/>
    </source>
</evidence>
<protein>
    <recommendedName>
        <fullName evidence="19">Bile salt export pump</fullName>
    </recommendedName>
</protein>
<keyword evidence="3" id="KW-0813">Transport</keyword>
<dbReference type="FunFam" id="1.20.1560.10:FF:000018">
    <property type="entry name" value="ATP-binding cassette subfamily B member 11"/>
    <property type="match status" value="1"/>
</dbReference>
<dbReference type="GO" id="GO:0015421">
    <property type="term" value="F:ABC-type oligopeptide transporter activity"/>
    <property type="evidence" value="ECO:0007669"/>
    <property type="project" value="TreeGrafter"/>
</dbReference>
<keyword evidence="6" id="KW-0677">Repeat</keyword>
<evidence type="ECO:0000313" key="18">
    <source>
        <dbReference type="Proteomes" id="UP000316079"/>
    </source>
</evidence>
<evidence type="ECO:0000256" key="11">
    <source>
        <dbReference type="ARBA" id="ARBA00023136"/>
    </source>
</evidence>
<feature type="transmembrane region" description="Helical" evidence="14">
    <location>
        <begin position="312"/>
        <end position="334"/>
    </location>
</feature>
<dbReference type="InterPro" id="IPR003439">
    <property type="entry name" value="ABC_transporter-like_ATP-bd"/>
</dbReference>
<evidence type="ECO:0000259" key="16">
    <source>
        <dbReference type="PROSITE" id="PS50929"/>
    </source>
</evidence>
<feature type="domain" description="ABC transmembrane type-1" evidence="16">
    <location>
        <begin position="755"/>
        <end position="1042"/>
    </location>
</feature>
<dbReference type="FunFam" id="3.40.50.300:FF:000479">
    <property type="entry name" value="Multidrug resistance protein 1A"/>
    <property type="match status" value="2"/>
</dbReference>
<feature type="domain" description="ABC transmembrane type-1" evidence="16">
    <location>
        <begin position="55"/>
        <end position="377"/>
    </location>
</feature>
<feature type="transmembrane region" description="Helical" evidence="14">
    <location>
        <begin position="51"/>
        <end position="78"/>
    </location>
</feature>
<dbReference type="SMART" id="SM00382">
    <property type="entry name" value="AAA"/>
    <property type="match status" value="2"/>
</dbReference>
<dbReference type="PANTHER" id="PTHR43394:SF24">
    <property type="entry name" value="BILE SALT EXPORT PUMP"/>
    <property type="match status" value="1"/>
</dbReference>
<dbReference type="InterPro" id="IPR017871">
    <property type="entry name" value="ABC_transporter-like_CS"/>
</dbReference>
<dbReference type="Pfam" id="PF00664">
    <property type="entry name" value="ABC_membrane"/>
    <property type="match status" value="2"/>
</dbReference>
<evidence type="ECO:0000256" key="8">
    <source>
        <dbReference type="ARBA" id="ARBA00022840"/>
    </source>
</evidence>
<evidence type="ECO:0000256" key="1">
    <source>
        <dbReference type="ARBA" id="ARBA00004651"/>
    </source>
</evidence>
<evidence type="ECO:0000256" key="6">
    <source>
        <dbReference type="ARBA" id="ARBA00022737"/>
    </source>
</evidence>
<keyword evidence="18" id="KW-1185">Reference proteome</keyword>
<dbReference type="Gene3D" id="3.40.50.300">
    <property type="entry name" value="P-loop containing nucleotide triphosphate hydrolases"/>
    <property type="match status" value="2"/>
</dbReference>
<dbReference type="STRING" id="623744.A0A553QS47"/>
<dbReference type="Gene3D" id="1.20.1560.10">
    <property type="entry name" value="ABC transporter type 1, transmembrane domain"/>
    <property type="match status" value="1"/>
</dbReference>
<evidence type="ECO:0000259" key="15">
    <source>
        <dbReference type="PROSITE" id="PS50893"/>
    </source>
</evidence>
<keyword evidence="7" id="KW-0547">Nucleotide-binding</keyword>
<feature type="transmembrane region" description="Helical" evidence="14">
    <location>
        <begin position="235"/>
        <end position="256"/>
    </location>
</feature>
<sequence length="1318" mass="144915">MKKDKGEISSMDGSESNKEGPDADLKNGKPKEKTLSVGFFELFRFSTWREILMMVVGSVCSLVHGAATPLMLLVYGVMTNTFVDYELEVQELADPNKTCQNNTISWLNGSAVERTDNTTMFCGVDIEGEMTRFALYYIGIGFGVLVLSYFQIALWVSAAARQIQRIRKTYFRKIMRMEIGWFDCNSVGELNTRISDDINKINNAIADQVSIFIERISTFIFGFMVGFIGGWKLTLVVISVSPLIGLAAGLMAMAVARLTGRELKAYAKAGAVADEVLSSIRTVAAFGGEHKETERYDRNLVEAQVWGVKKGAIIGVFQGYLWCIIFMCYALAFWYGSKLVVETKELTAGGLVQVFFGVLLGAMNLGQASPCLEAFASGRAAAKSIFDTIDRPEIDCFSEEGHALDKVKGDIEFHSVNFSYPSRPEVKILDDLKVVVKAGETTAFVGPSGSGKSTTVQLIQRFYDPKEGMVTLDGHDIRSLNIQWLRSLIGIVEQEPVLFATTIAENIRYARAGVTMEEIIDAAKQANAYSFIMSLPQKFDTLVGEGGGQMSGGQKQRIAIARALVRNPRILLLDMATSALDNESEAVVQAALDKARQGRTTISIAHRLSTIRNADVIVGFEHGRAVERGTHSQLLDRKGVYFTLVTLQNQGMDTDADKPEKTSEMVVTEDGLERAGSFSRGSYKNSLRRSLRQRTYSQLSNNLPDAISGKLEVSSELFEMEEIETNKKKSKGKDVEPAPVARILKYNRPEWPYMLLGSVGAALNGCVNPVYALLFSQILGTFSIQDAVEQRKQINGICIFFLMVGIISFFSQFLQGYSFAKSGELLTRRLRKFGFQAMLKQEIGWFDNPMNSPGALTTRLATDASMVQGATGSQIGMIVNSLTNIGSAFIIAYYFSWKLSLVVTCFLPLIGLSGVFQAKMLTGFATEDKKALEAAGQVSSEALSNIRTIAGLAKEKHFVAQYEEQLQAPYKGAKKKAHIYGICFAFSQCVIFMAFAASFRYGGYLVNNEGLQYMMVFRVISALVTSATALGRASSFTPDYAKAKIAAAQLFKLLDRVPKISNTDGQTWEDFKGRVEFRGCRFTYPTRPDVQVLSGLEVCVDPGQTLAFVGSSGCGKSTSVQLLERFYDPDEGQVLIDGRPSDTVSVPFLRSQIGIVSQEPVLFDCSIAENIQYGDNSRSVSMEEIIEAAKKAYLHDFVMTLPEKYETQVGAQGSQLSRGQKQRIAIARAIVRKPKILLLDEATSALDTESEKTVQAALDEARQGRTCIVIAHRLTTIQNADIIAVMSQGVVIEKGTHEELMAKKAAYYKLVTTGAPIS</sequence>
<organism evidence="17 18">
    <name type="scientific">Danionella cerebrum</name>
    <dbReference type="NCBI Taxonomy" id="2873325"/>
    <lineage>
        <taxon>Eukaryota</taxon>
        <taxon>Metazoa</taxon>
        <taxon>Chordata</taxon>
        <taxon>Craniata</taxon>
        <taxon>Vertebrata</taxon>
        <taxon>Euteleostomi</taxon>
        <taxon>Actinopterygii</taxon>
        <taxon>Neopterygii</taxon>
        <taxon>Teleostei</taxon>
        <taxon>Ostariophysi</taxon>
        <taxon>Cypriniformes</taxon>
        <taxon>Danionidae</taxon>
        <taxon>Danioninae</taxon>
        <taxon>Danionella</taxon>
    </lineage>
</organism>
<feature type="domain" description="ABC transporter" evidence="15">
    <location>
        <begin position="1075"/>
        <end position="1313"/>
    </location>
</feature>
<evidence type="ECO:0000256" key="10">
    <source>
        <dbReference type="ARBA" id="ARBA00022989"/>
    </source>
</evidence>
<evidence type="ECO:0000256" key="9">
    <source>
        <dbReference type="ARBA" id="ARBA00022967"/>
    </source>
</evidence>
<comment type="similarity">
    <text evidence="2">Belongs to the ABC transporter superfamily. ABCB family. Multidrug resistance exporter (TC 3.A.1.201) subfamily.</text>
</comment>
<reference evidence="17" key="2">
    <citation type="submission" date="2019-04" db="EMBL/GenBank/DDBJ databases">
        <authorList>
            <person name="Kadobianskyi M."/>
            <person name="Schulze L."/>
            <person name="Schuelke M."/>
            <person name="Judkewitz B."/>
        </authorList>
    </citation>
    <scope>NUCLEOTIDE SEQUENCE</scope>
    <source>
        <strain evidence="17">Bolton</strain>
        <tissue evidence="17">Whole-body</tissue>
    </source>
</reference>
<evidence type="ECO:0000256" key="12">
    <source>
        <dbReference type="ARBA" id="ARBA00023180"/>
    </source>
</evidence>
<name>A0A553QS47_9TELE</name>
<dbReference type="GO" id="GO:0005524">
    <property type="term" value="F:ATP binding"/>
    <property type="evidence" value="ECO:0007669"/>
    <property type="project" value="UniProtKB-KW"/>
</dbReference>
<feature type="compositionally biased region" description="Basic and acidic residues" evidence="13">
    <location>
        <begin position="15"/>
        <end position="29"/>
    </location>
</feature>
<dbReference type="GO" id="GO:0090374">
    <property type="term" value="P:oligopeptide export from mitochondrion"/>
    <property type="evidence" value="ECO:0007669"/>
    <property type="project" value="TreeGrafter"/>
</dbReference>
<feature type="transmembrane region" description="Helical" evidence="14">
    <location>
        <begin position="751"/>
        <end position="774"/>
    </location>
</feature>
<evidence type="ECO:0000256" key="5">
    <source>
        <dbReference type="ARBA" id="ARBA00022692"/>
    </source>
</evidence>
<accession>A0A553QS47</accession>
<evidence type="ECO:0000256" key="3">
    <source>
        <dbReference type="ARBA" id="ARBA00022448"/>
    </source>
</evidence>
<dbReference type="InterPro" id="IPR036640">
    <property type="entry name" value="ABC1_TM_sf"/>
</dbReference>
<comment type="subcellular location">
    <subcellularLocation>
        <location evidence="1">Cell membrane</location>
        <topology evidence="1">Multi-pass membrane protein</topology>
    </subcellularLocation>
</comment>
<feature type="transmembrane region" description="Helical" evidence="14">
    <location>
        <begin position="794"/>
        <end position="814"/>
    </location>
</feature>
<dbReference type="InterPro" id="IPR027417">
    <property type="entry name" value="P-loop_NTPase"/>
</dbReference>
<evidence type="ECO:0000256" key="14">
    <source>
        <dbReference type="SAM" id="Phobius"/>
    </source>
</evidence>
<dbReference type="EMBL" id="SRMA01025597">
    <property type="protein sequence ID" value="TRY92801.1"/>
    <property type="molecule type" value="Genomic_DNA"/>
</dbReference>
<dbReference type="Proteomes" id="UP000316079">
    <property type="component" value="Unassembled WGS sequence"/>
</dbReference>
<dbReference type="GO" id="GO:0016887">
    <property type="term" value="F:ATP hydrolysis activity"/>
    <property type="evidence" value="ECO:0007669"/>
    <property type="project" value="InterPro"/>
</dbReference>
<dbReference type="SUPFAM" id="SSF90123">
    <property type="entry name" value="ABC transporter transmembrane region"/>
    <property type="match status" value="2"/>
</dbReference>
<dbReference type="CDD" id="cd18578">
    <property type="entry name" value="ABC_6TM_Pgp_ABCB1_D2_like"/>
    <property type="match status" value="1"/>
</dbReference>
<dbReference type="CDD" id="cd18577">
    <property type="entry name" value="ABC_6TM_Pgp_ABCB1_D1_like"/>
    <property type="match status" value="1"/>
</dbReference>
<feature type="region of interest" description="Disordered" evidence="13">
    <location>
        <begin position="1"/>
        <end position="29"/>
    </location>
</feature>
<keyword evidence="8" id="KW-0067">ATP-binding</keyword>
<keyword evidence="12" id="KW-0325">Glycoprotein</keyword>
<keyword evidence="10 14" id="KW-1133">Transmembrane helix</keyword>
<dbReference type="GO" id="GO:0005886">
    <property type="term" value="C:plasma membrane"/>
    <property type="evidence" value="ECO:0007669"/>
    <property type="project" value="UniProtKB-SubCell"/>
</dbReference>
<dbReference type="PANTHER" id="PTHR43394">
    <property type="entry name" value="ATP-DEPENDENT PERMEASE MDL1, MITOCHONDRIAL"/>
    <property type="match status" value="1"/>
</dbReference>
<evidence type="ECO:0000256" key="7">
    <source>
        <dbReference type="ARBA" id="ARBA00022741"/>
    </source>
</evidence>
<dbReference type="InterPro" id="IPR003593">
    <property type="entry name" value="AAA+_ATPase"/>
</dbReference>
<dbReference type="Pfam" id="PF00005">
    <property type="entry name" value="ABC_tran"/>
    <property type="match status" value="2"/>
</dbReference>
<dbReference type="PROSITE" id="PS50929">
    <property type="entry name" value="ABC_TM1F"/>
    <property type="match status" value="2"/>
</dbReference>
<dbReference type="PROSITE" id="PS00211">
    <property type="entry name" value="ABC_TRANSPORTER_1"/>
    <property type="match status" value="1"/>
</dbReference>